<accession>A0A2K9NR47</accession>
<keyword evidence="3" id="KW-0456">Lyase</keyword>
<dbReference type="InterPro" id="IPR015421">
    <property type="entry name" value="PyrdxlP-dep_Trfase_major"/>
</dbReference>
<comment type="cofactor">
    <cofactor evidence="1 4">
        <name>pyridoxal 5'-phosphate</name>
        <dbReference type="ChEBI" id="CHEBI:597326"/>
    </cofactor>
</comment>
<feature type="domain" description="Sulfatase-modifying factor enzyme-like" evidence="5">
    <location>
        <begin position="254"/>
        <end position="508"/>
    </location>
</feature>
<dbReference type="PANTHER" id="PTHR23150">
    <property type="entry name" value="SULFATASE MODIFYING FACTOR 1, 2"/>
    <property type="match status" value="1"/>
</dbReference>
<dbReference type="InterPro" id="IPR042095">
    <property type="entry name" value="SUMF_sf"/>
</dbReference>
<organism evidence="6 7">
    <name type="scientific">Bacteriovorax stolpii</name>
    <name type="common">Bdellovibrio stolpii</name>
    <dbReference type="NCBI Taxonomy" id="960"/>
    <lineage>
        <taxon>Bacteria</taxon>
        <taxon>Pseudomonadati</taxon>
        <taxon>Bdellovibrionota</taxon>
        <taxon>Bacteriovoracia</taxon>
        <taxon>Bacteriovoracales</taxon>
        <taxon>Bacteriovoracaceae</taxon>
        <taxon>Bacteriovorax</taxon>
    </lineage>
</organism>
<dbReference type="Gene3D" id="3.90.1150.10">
    <property type="entry name" value="Aspartate Aminotransferase, domain 1"/>
    <property type="match status" value="1"/>
</dbReference>
<dbReference type="Gene3D" id="3.90.1580.10">
    <property type="entry name" value="paralog of FGE (formylglycine-generating enzyme)"/>
    <property type="match status" value="1"/>
</dbReference>
<dbReference type="KEGG" id="bsto:C0V70_05395"/>
<reference evidence="6 7" key="1">
    <citation type="submission" date="2018-01" db="EMBL/GenBank/DDBJ databases">
        <title>Complete genome sequence of Bacteriovorax stolpii DSM12778.</title>
        <authorList>
            <person name="Tang B."/>
            <person name="Chang J."/>
        </authorList>
    </citation>
    <scope>NUCLEOTIDE SEQUENCE [LARGE SCALE GENOMIC DNA]</scope>
    <source>
        <strain evidence="6 7">DSM 12778</strain>
    </source>
</reference>
<gene>
    <name evidence="6" type="primary">ovoA</name>
    <name evidence="6" type="ORF">C0V70_05395</name>
</gene>
<dbReference type="AlphaFoldDB" id="A0A2K9NR47"/>
<dbReference type="InterPro" id="IPR002129">
    <property type="entry name" value="PyrdxlP-dep_de-COase"/>
</dbReference>
<dbReference type="Pfam" id="PF03781">
    <property type="entry name" value="FGE-sulfatase"/>
    <property type="match status" value="1"/>
</dbReference>
<dbReference type="NCBIfam" id="TIGR04344">
    <property type="entry name" value="ovoA_Nterm"/>
    <property type="match status" value="1"/>
</dbReference>
<evidence type="ECO:0000313" key="6">
    <source>
        <dbReference type="EMBL" id="AUN97555.1"/>
    </source>
</evidence>
<proteinExistence type="predicted"/>
<evidence type="ECO:0000259" key="5">
    <source>
        <dbReference type="Pfam" id="PF03781"/>
    </source>
</evidence>
<dbReference type="GO" id="GO:0016830">
    <property type="term" value="F:carbon-carbon lyase activity"/>
    <property type="evidence" value="ECO:0007669"/>
    <property type="project" value="InterPro"/>
</dbReference>
<dbReference type="InterPro" id="IPR015424">
    <property type="entry name" value="PyrdxlP-dep_Trfase"/>
</dbReference>
<name>A0A2K9NR47_BACTC</name>
<evidence type="ECO:0000256" key="3">
    <source>
        <dbReference type="ARBA" id="ARBA00023239"/>
    </source>
</evidence>
<dbReference type="InterPro" id="IPR016187">
    <property type="entry name" value="CTDL_fold"/>
</dbReference>
<evidence type="ECO:0000256" key="2">
    <source>
        <dbReference type="ARBA" id="ARBA00022898"/>
    </source>
</evidence>
<dbReference type="InterPro" id="IPR005532">
    <property type="entry name" value="SUMF_dom"/>
</dbReference>
<evidence type="ECO:0000256" key="4">
    <source>
        <dbReference type="PIRSR" id="PIRSR602129-50"/>
    </source>
</evidence>
<evidence type="ECO:0000256" key="1">
    <source>
        <dbReference type="ARBA" id="ARBA00001933"/>
    </source>
</evidence>
<evidence type="ECO:0000313" key="7">
    <source>
        <dbReference type="Proteomes" id="UP000235584"/>
    </source>
</evidence>
<dbReference type="SUPFAM" id="SSF53383">
    <property type="entry name" value="PLP-dependent transferases"/>
    <property type="match status" value="1"/>
</dbReference>
<dbReference type="SUPFAM" id="SSF56436">
    <property type="entry name" value="C-type lectin-like"/>
    <property type="match status" value="1"/>
</dbReference>
<dbReference type="GO" id="GO:0019752">
    <property type="term" value="P:carboxylic acid metabolic process"/>
    <property type="evidence" value="ECO:0007669"/>
    <property type="project" value="InterPro"/>
</dbReference>
<protein>
    <submittedName>
        <fullName evidence="6">5-histidylcysteine sulfoxide synthase</fullName>
    </submittedName>
</protein>
<dbReference type="EMBL" id="CP025704">
    <property type="protein sequence ID" value="AUN97555.1"/>
    <property type="molecule type" value="Genomic_DNA"/>
</dbReference>
<dbReference type="Proteomes" id="UP000235584">
    <property type="component" value="Chromosome"/>
</dbReference>
<dbReference type="InterPro" id="IPR051043">
    <property type="entry name" value="Sulfatase_Mod_Factor_Kinase"/>
</dbReference>
<dbReference type="Gene3D" id="3.40.640.10">
    <property type="entry name" value="Type I PLP-dependent aspartate aminotransferase-like (Major domain)"/>
    <property type="match status" value="1"/>
</dbReference>
<feature type="modified residue" description="N6-(pyridoxal phosphate)lysine" evidence="4">
    <location>
        <position position="850"/>
    </location>
</feature>
<dbReference type="Pfam" id="PF00282">
    <property type="entry name" value="Pyridoxal_deC"/>
    <property type="match status" value="1"/>
</dbReference>
<dbReference type="RefSeq" id="WP_102242850.1">
    <property type="nucleotide sequence ID" value="NZ_CP025704.1"/>
</dbReference>
<dbReference type="PANTHER" id="PTHR23150:SF26">
    <property type="entry name" value="GENERIC METHYLTRANSFERASE"/>
    <property type="match status" value="1"/>
</dbReference>
<dbReference type="InterPro" id="IPR015422">
    <property type="entry name" value="PyrdxlP-dep_Trfase_small"/>
</dbReference>
<dbReference type="GO" id="GO:0030170">
    <property type="term" value="F:pyridoxal phosphate binding"/>
    <property type="evidence" value="ECO:0007669"/>
    <property type="project" value="InterPro"/>
</dbReference>
<dbReference type="GO" id="GO:0120147">
    <property type="term" value="F:formylglycine-generating oxidase activity"/>
    <property type="evidence" value="ECO:0007669"/>
    <property type="project" value="TreeGrafter"/>
</dbReference>
<sequence>MSVTITRNPNLSKAGKHPEFEHLLKKEFGDSWWTGLAPEKCPGFDQERNCLVALPLLNLKTATREDILAYFNNSWTLTELLFQSLKVEEAYIRPPYHALRHPLIFYYGHPAVLYLNKLRIAGLQKDAVNIYLEKVLETGVDEMSWDDMSKNEMAWPKVAAVHAYRKTVYDIIVNLIKTHPDLNTIGSLNQDSPWWSLWMGIEHEKIHFETSSVLMRELPIEYLETPRFWAPLHPSKNSPHAMTENSWVKKSGERVNIGKPQDTESYGWDNEYGNRTVEIKDFEYTKNQITNGEYFDFVSSGAYINDKYWAPEGLQWRKFRNTKRPTFWVGVGPEGTHQYELRTIFEIIPMPMSWPVEVNYHEAIAYCNWKTESDKTKLKYRLLTEAEFVAIKPKVKDPVLQKQPYKNYKGFSDYQNEYKENFNFLWSSPKEVGDELFGNTWHWLMDQFNPLPGFEVNSLYDDFSTPCFDGKHQMIRGGSFMSCGHEASHWARFHFRPHFYQHSGFRMAATLDGSADNGATFLLKEKEYVHPRRTNVLDQMVGHEWWKKIEQPLEMSDAEMKSIFEQTETQVLKYLQDMPSKSPMGDAHDPAVNGLKKDFSVPYHATKNFPAHPESYQNLMKTVFEDMARYSQIPGHPGFAAYVAGAGNFISNTAQLIAQTLNPFSGHYMMAPGLVTLEMEVIKWFQTMIGYDEISSQGFLTTGSSVATLSALAMARKEKITGFDYSKVTAYTSSDSHHCIAKAWVMLGLKKENLRQIPLKNYKMDNKLLSEKIEEDVARGFKPFLVVATLGSTKTGCVDSLEEILPIAKKHNLWVHADGAYGALFMLTEKGRSLLKGIEETDSVALDPHKALSIPYGTGCLLVKNKDHMLFDYLSDDSYMPPRPVDQVDYADITPELSRDFRGLRVWLPLKTLGVGPFQLNLEEKLKLAEWLSAEIAKIPDLVVVSKPELSILTFAHKKGDAETKKLMENINNKGTLFLSSCTIDGKLAIRFCLLGFRLHYDRLEKALNEIKTMV</sequence>
<keyword evidence="7" id="KW-1185">Reference proteome</keyword>
<dbReference type="InterPro" id="IPR027577">
    <property type="entry name" value="OvoA_Nterm"/>
</dbReference>
<keyword evidence="2 4" id="KW-0663">Pyridoxal phosphate</keyword>